<evidence type="ECO:0000256" key="3">
    <source>
        <dbReference type="ARBA" id="ARBA00012754"/>
    </source>
</evidence>
<proteinExistence type="inferred from homology"/>
<dbReference type="Gene3D" id="2.60.40.10">
    <property type="entry name" value="Immunoglobulins"/>
    <property type="match status" value="1"/>
</dbReference>
<dbReference type="GO" id="GO:0005975">
    <property type="term" value="P:carbohydrate metabolic process"/>
    <property type="evidence" value="ECO:0007669"/>
    <property type="project" value="InterPro"/>
</dbReference>
<reference evidence="8 9" key="1">
    <citation type="journal article" date="2011" name="J. Bacteriol.">
        <title>Draft genome sequence of the anoxygenic filamentous phototrophic bacterium Oscillochloris trichoides subsp. DG-6.</title>
        <authorList>
            <person name="Kuznetsov B.B."/>
            <person name="Ivanovsky R.N."/>
            <person name="Keppen O.I."/>
            <person name="Sukhacheva M.V."/>
            <person name="Bumazhkin B.K."/>
            <person name="Patutina E.O."/>
            <person name="Beletsky A.V."/>
            <person name="Mardanov A.V."/>
            <person name="Baslerov R.V."/>
            <person name="Panteleeva A.N."/>
            <person name="Kolganova T.V."/>
            <person name="Ravin N.V."/>
            <person name="Skryabin K.G."/>
        </authorList>
    </citation>
    <scope>NUCLEOTIDE SEQUENCE [LARGE SCALE GENOMIC DNA]</scope>
    <source>
        <strain evidence="8 9">DG-6</strain>
    </source>
</reference>
<dbReference type="InterPro" id="IPR050887">
    <property type="entry name" value="Beta-mannosidase_GH2"/>
</dbReference>
<evidence type="ECO:0000256" key="5">
    <source>
        <dbReference type="ARBA" id="ARBA00023295"/>
    </source>
</evidence>
<protein>
    <recommendedName>
        <fullName evidence="3">beta-mannosidase</fullName>
        <ecNumber evidence="3">3.2.1.25</ecNumber>
    </recommendedName>
</protein>
<sequence length="711" mass="81984">MLDQTLNTGWQIRALEHFTQGIYPREDVGWLPAVVPGHWQQIPELATHSGKVVYRCRFMAAQSAPGQRRWLRLNGAFYYSRAYLNGVELGRHEGYFAPVEYEVSALLQAENELLIELDCPDEHDKRGKRMITGIFSHWDCLDPQMNPGGIWLPVELHQSGALHLEHARCLTLACDERFAQIRFDLDLHAAHACTALLRFTFTPRTFAGAPQIITQQRMLRAGQQQVGGLLKLREPRLWWTHDLGRPDLYAVQVEVLLEGGVSDCSTFDFGVRRFELRNWAPHLNGVRFQAKGNNYPPGDMWIASMTRERYDQDLRLVRECFMNMLRIHAHIDHPELYAAADAAGILIWQDFPLQWLYDPQILPEARRQVLEMTRLLGSHPSVAIWCMHNEAVLIEDTADESLLARLRTYATGFGFNWNRDVMDTQLKALVEADDPTRPAIRSSGEPDVPYLRRGTDGHAYFGWYRTYGTLDDAEVMQRRFSGNMSFVTEFGAQSFPNVASSRRFMPDPLDTDAIAQLSARHGFQPEIMDNWLPWRQAESLTELVELTQDYQIFINRYYIDRLRFYKYRPNGGIVPFLFVDPYPAVLWSVVDYWRVPKRSYYAMRMAFSPQYAFCLFPPRAYRVGEAVELPLYLINDAQQTIGGARLVARLADPQGDLLAETIRMRDLPPDCQAIEVDRLRLTPTMRGRYCLALELTGVTHEVRQDYVIEVV</sequence>
<gene>
    <name evidence="8" type="ORF">OSCT_1386</name>
</gene>
<dbReference type="InterPro" id="IPR013783">
    <property type="entry name" value="Ig-like_fold"/>
</dbReference>
<dbReference type="Pfam" id="PF22666">
    <property type="entry name" value="Glyco_hydro_2_N2"/>
    <property type="match status" value="1"/>
</dbReference>
<dbReference type="GO" id="GO:0006516">
    <property type="term" value="P:glycoprotein catabolic process"/>
    <property type="evidence" value="ECO:0007669"/>
    <property type="project" value="TreeGrafter"/>
</dbReference>
<dbReference type="HOGENOM" id="CLU_005015_5_0_0"/>
<evidence type="ECO:0000259" key="7">
    <source>
        <dbReference type="Pfam" id="PF22666"/>
    </source>
</evidence>
<dbReference type="EMBL" id="ADVR01000041">
    <property type="protein sequence ID" value="EFO80765.1"/>
    <property type="molecule type" value="Genomic_DNA"/>
</dbReference>
<dbReference type="PANTHER" id="PTHR43730:SF1">
    <property type="entry name" value="BETA-MANNOSIDASE"/>
    <property type="match status" value="1"/>
</dbReference>
<dbReference type="STRING" id="765420.OSCT_1386"/>
<comment type="similarity">
    <text evidence="2">Belongs to the glycosyl hydrolase 2 family.</text>
</comment>
<dbReference type="EC" id="3.2.1.25" evidence="3"/>
<name>E1IDI5_9CHLR</name>
<dbReference type="InterPro" id="IPR008979">
    <property type="entry name" value="Galactose-bd-like_sf"/>
</dbReference>
<keyword evidence="9" id="KW-1185">Reference proteome</keyword>
<dbReference type="AlphaFoldDB" id="E1IDI5"/>
<dbReference type="SUPFAM" id="SSF49303">
    <property type="entry name" value="beta-Galactosidase/glucuronidase domain"/>
    <property type="match status" value="1"/>
</dbReference>
<dbReference type="SUPFAM" id="SSF51445">
    <property type="entry name" value="(Trans)glycosidases"/>
    <property type="match status" value="1"/>
</dbReference>
<evidence type="ECO:0000256" key="2">
    <source>
        <dbReference type="ARBA" id="ARBA00007401"/>
    </source>
</evidence>
<evidence type="ECO:0000313" key="9">
    <source>
        <dbReference type="Proteomes" id="UP000054010"/>
    </source>
</evidence>
<dbReference type="Pfam" id="PF00703">
    <property type="entry name" value="Glyco_hydro_2"/>
    <property type="match status" value="1"/>
</dbReference>
<comment type="catalytic activity">
    <reaction evidence="1">
        <text>Hydrolysis of terminal, non-reducing beta-D-mannose residues in beta-D-mannosides.</text>
        <dbReference type="EC" id="3.2.1.25"/>
    </reaction>
</comment>
<dbReference type="Gene3D" id="2.60.120.260">
    <property type="entry name" value="Galactose-binding domain-like"/>
    <property type="match status" value="1"/>
</dbReference>
<feature type="domain" description="Glycoside hydrolase family 2 immunoglobulin-like beta-sandwich" evidence="6">
    <location>
        <begin position="175"/>
        <end position="272"/>
    </location>
</feature>
<comment type="caution">
    <text evidence="8">The sequence shown here is derived from an EMBL/GenBank/DDBJ whole genome shotgun (WGS) entry which is preliminary data.</text>
</comment>
<keyword evidence="4 8" id="KW-0378">Hydrolase</keyword>
<dbReference type="InterPro" id="IPR017853">
    <property type="entry name" value="GH"/>
</dbReference>
<dbReference type="Gene3D" id="3.20.20.80">
    <property type="entry name" value="Glycosidases"/>
    <property type="match status" value="1"/>
</dbReference>
<dbReference type="GO" id="GO:0004567">
    <property type="term" value="F:beta-mannosidase activity"/>
    <property type="evidence" value="ECO:0007669"/>
    <property type="project" value="UniProtKB-EC"/>
</dbReference>
<dbReference type="InterPro" id="IPR054593">
    <property type="entry name" value="Beta-mannosidase-like_N2"/>
</dbReference>
<dbReference type="eggNOG" id="COG3250">
    <property type="taxonomic scope" value="Bacteria"/>
</dbReference>
<organism evidence="8 9">
    <name type="scientific">Oscillochloris trichoides DG-6</name>
    <dbReference type="NCBI Taxonomy" id="765420"/>
    <lineage>
        <taxon>Bacteria</taxon>
        <taxon>Bacillati</taxon>
        <taxon>Chloroflexota</taxon>
        <taxon>Chloroflexia</taxon>
        <taxon>Chloroflexales</taxon>
        <taxon>Chloroflexineae</taxon>
        <taxon>Oscillochloridaceae</taxon>
        <taxon>Oscillochloris</taxon>
    </lineage>
</organism>
<dbReference type="InterPro" id="IPR036156">
    <property type="entry name" value="Beta-gal/glucu_dom_sf"/>
</dbReference>
<keyword evidence="5" id="KW-0326">Glycosidase</keyword>
<evidence type="ECO:0000256" key="4">
    <source>
        <dbReference type="ARBA" id="ARBA00022801"/>
    </source>
</evidence>
<dbReference type="Proteomes" id="UP000054010">
    <property type="component" value="Unassembled WGS sequence"/>
</dbReference>
<dbReference type="OrthoDB" id="9801077at2"/>
<feature type="domain" description="Beta-mannosidase-like galactose-binding" evidence="7">
    <location>
        <begin position="51"/>
        <end position="126"/>
    </location>
</feature>
<dbReference type="InterPro" id="IPR006102">
    <property type="entry name" value="Ig-like_GH2"/>
</dbReference>
<evidence type="ECO:0000256" key="1">
    <source>
        <dbReference type="ARBA" id="ARBA00000829"/>
    </source>
</evidence>
<dbReference type="PANTHER" id="PTHR43730">
    <property type="entry name" value="BETA-MANNOSIDASE"/>
    <property type="match status" value="1"/>
</dbReference>
<dbReference type="SUPFAM" id="SSF49785">
    <property type="entry name" value="Galactose-binding domain-like"/>
    <property type="match status" value="1"/>
</dbReference>
<evidence type="ECO:0000313" key="8">
    <source>
        <dbReference type="EMBL" id="EFO80765.1"/>
    </source>
</evidence>
<evidence type="ECO:0000259" key="6">
    <source>
        <dbReference type="Pfam" id="PF00703"/>
    </source>
</evidence>
<accession>E1IDI5</accession>